<evidence type="ECO:0000256" key="1">
    <source>
        <dbReference type="ARBA" id="ARBA00022448"/>
    </source>
</evidence>
<dbReference type="SMART" id="SM00382">
    <property type="entry name" value="AAA"/>
    <property type="match status" value="1"/>
</dbReference>
<dbReference type="PROSITE" id="PS50893">
    <property type="entry name" value="ABC_TRANSPORTER_2"/>
    <property type="match status" value="1"/>
</dbReference>
<dbReference type="AlphaFoldDB" id="A0A2T4UFZ5"/>
<dbReference type="OrthoDB" id="9802264at2"/>
<dbReference type="InterPro" id="IPR027417">
    <property type="entry name" value="P-loop_NTPase"/>
</dbReference>
<keyword evidence="6" id="KW-1185">Reference proteome</keyword>
<dbReference type="EMBL" id="PYYB01000001">
    <property type="protein sequence ID" value="PTL58173.1"/>
    <property type="molecule type" value="Genomic_DNA"/>
</dbReference>
<protein>
    <submittedName>
        <fullName evidence="5">ABC transporter</fullName>
    </submittedName>
</protein>
<sequence>MSVQSHAVTELRRDPTPESLAARLRDAFASEPDLATQVHHAQTSVELHLEGQTRTVTLLLDRRVPAVSLDEPGEVTLRLDRAATRAYADGMLALPAALHRGQVTADGPVRKLLEVDPIVRRLVRNVAGSDGTERPSAAPARDGVPHALDPELLAIETRDLHRAFGANQVLQGLDVTIPEGVISVVLGPSGTGKSVLLQHIIGLLRPDAGDVLIRGRPLSRMSRAEILGLRSEIGVMFQDGALFSGMNVYDNVAFPLRQHTDLDDAEVREVVEGHLDSVGLLSAATRMPGELSGGMRKRAGLARALAMNPRIVLCDEPDSGLDPVRTALLGDLLVEQHARHGGTMVIVTHNVLLARLIADHVSVVWRGKVLESGFADEVFASQTPFIRQFLAGDSAGPLGMDV</sequence>
<dbReference type="PANTHER" id="PTHR43023:SF6">
    <property type="entry name" value="INTERMEMBRANE PHOSPHOLIPID TRANSPORT SYSTEM ATP-BINDING PROTEIN MLAF"/>
    <property type="match status" value="1"/>
</dbReference>
<dbReference type="Pfam" id="PF00005">
    <property type="entry name" value="ABC_tran"/>
    <property type="match status" value="1"/>
</dbReference>
<keyword evidence="2" id="KW-0547">Nucleotide-binding</keyword>
<dbReference type="GO" id="GO:0016887">
    <property type="term" value="F:ATP hydrolysis activity"/>
    <property type="evidence" value="ECO:0007669"/>
    <property type="project" value="InterPro"/>
</dbReference>
<dbReference type="GO" id="GO:0005524">
    <property type="term" value="F:ATP binding"/>
    <property type="evidence" value="ECO:0007669"/>
    <property type="project" value="UniProtKB-KW"/>
</dbReference>
<evidence type="ECO:0000313" key="6">
    <source>
        <dbReference type="Proteomes" id="UP000240739"/>
    </source>
</evidence>
<feature type="domain" description="ABC transporter" evidence="4">
    <location>
        <begin position="155"/>
        <end position="391"/>
    </location>
</feature>
<evidence type="ECO:0000256" key="2">
    <source>
        <dbReference type="ARBA" id="ARBA00022741"/>
    </source>
</evidence>
<dbReference type="RefSeq" id="WP_107566611.1">
    <property type="nucleotide sequence ID" value="NZ_PYYB01000001.1"/>
</dbReference>
<dbReference type="Gene3D" id="3.40.50.300">
    <property type="entry name" value="P-loop containing nucleotide triphosphate hydrolases"/>
    <property type="match status" value="1"/>
</dbReference>
<dbReference type="InterPro" id="IPR003593">
    <property type="entry name" value="AAA+_ATPase"/>
</dbReference>
<dbReference type="PROSITE" id="PS00211">
    <property type="entry name" value="ABC_TRANSPORTER_1"/>
    <property type="match status" value="1"/>
</dbReference>
<dbReference type="Proteomes" id="UP000240739">
    <property type="component" value="Unassembled WGS sequence"/>
</dbReference>
<dbReference type="InterPro" id="IPR017871">
    <property type="entry name" value="ABC_transporter-like_CS"/>
</dbReference>
<evidence type="ECO:0000259" key="4">
    <source>
        <dbReference type="PROSITE" id="PS50893"/>
    </source>
</evidence>
<organism evidence="5 6">
    <name type="scientific">Paraconexibacter algicola</name>
    <dbReference type="NCBI Taxonomy" id="2133960"/>
    <lineage>
        <taxon>Bacteria</taxon>
        <taxon>Bacillati</taxon>
        <taxon>Actinomycetota</taxon>
        <taxon>Thermoleophilia</taxon>
        <taxon>Solirubrobacterales</taxon>
        <taxon>Paraconexibacteraceae</taxon>
        <taxon>Paraconexibacter</taxon>
    </lineage>
</organism>
<name>A0A2T4UFZ5_9ACTN</name>
<comment type="caution">
    <text evidence="5">The sequence shown here is derived from an EMBL/GenBank/DDBJ whole genome shotgun (WGS) entry which is preliminary data.</text>
</comment>
<evidence type="ECO:0000313" key="5">
    <source>
        <dbReference type="EMBL" id="PTL58173.1"/>
    </source>
</evidence>
<evidence type="ECO:0000256" key="3">
    <source>
        <dbReference type="ARBA" id="ARBA00022840"/>
    </source>
</evidence>
<dbReference type="SUPFAM" id="SSF52540">
    <property type="entry name" value="P-loop containing nucleoside triphosphate hydrolases"/>
    <property type="match status" value="1"/>
</dbReference>
<keyword evidence="1" id="KW-0813">Transport</keyword>
<reference evidence="5 6" key="1">
    <citation type="submission" date="2018-03" db="EMBL/GenBank/DDBJ databases">
        <title>Aquarubrobacter algicola gen. nov., sp. nov., a novel actinobacterium isolated from shallow eutrophic lake during the end of cyanobacterial harmful algal blooms.</title>
        <authorList>
            <person name="Chun S.J."/>
        </authorList>
    </citation>
    <scope>NUCLEOTIDE SEQUENCE [LARGE SCALE GENOMIC DNA]</scope>
    <source>
        <strain evidence="5 6">Seoho-28</strain>
    </source>
</reference>
<accession>A0A2T4UFZ5</accession>
<proteinExistence type="predicted"/>
<dbReference type="PANTHER" id="PTHR43023">
    <property type="entry name" value="PROTEIN TRIGALACTOSYLDIACYLGLYCEROL 3, CHLOROPLASTIC"/>
    <property type="match status" value="1"/>
</dbReference>
<dbReference type="InterPro" id="IPR003439">
    <property type="entry name" value="ABC_transporter-like_ATP-bd"/>
</dbReference>
<gene>
    <name evidence="5" type="ORF">C7Y72_00155</name>
</gene>
<keyword evidence="3" id="KW-0067">ATP-binding</keyword>